<sequence>MSFTELTPAELLEMGLDHPKITERPWTVRWDEAGAPVMAGTDISRLMLNLLPVTAGFPTSGSTGESRVWRRTREQMWNEAGMLADLLAPERPQAVLSFAPPRHLYGALATVMLAARLRVPMWYRPQYFGAMPPTGPRRWAVVAVPWTFSILRRNADWVASAERLSVLHSTAMLPETAERLIGEAGPQRVSLVEVFGSTETGGVAYRRWQPGDPRWELFPDVRFAWDPARHSSPDEHPLTVSGPRLAFGPDGRQLESWEMDDYVVRSGERGFVFSGRRGRLVNLNGRRVNLDELELRARSLLDCQDMAFLPVAHEMSGEHVEMLVVSKPGLALTEDSVRTAITSLGVRPYRVHVVDQIDRSESGKLLRKRQAPSIGAGAAR</sequence>
<dbReference type="Proteomes" id="UP001596004">
    <property type="component" value="Unassembled WGS sequence"/>
</dbReference>
<protein>
    <submittedName>
        <fullName evidence="1">Long-chain fatty acid--CoA ligase</fullName>
    </submittedName>
</protein>
<evidence type="ECO:0000313" key="1">
    <source>
        <dbReference type="EMBL" id="MFC4535913.1"/>
    </source>
</evidence>
<dbReference type="GO" id="GO:0016874">
    <property type="term" value="F:ligase activity"/>
    <property type="evidence" value="ECO:0007669"/>
    <property type="project" value="UniProtKB-KW"/>
</dbReference>
<dbReference type="RefSeq" id="WP_380849394.1">
    <property type="nucleotide sequence ID" value="NZ_JBHSFP010000037.1"/>
</dbReference>
<keyword evidence="2" id="KW-1185">Reference proteome</keyword>
<reference evidence="2" key="1">
    <citation type="journal article" date="2019" name="Int. J. Syst. Evol. Microbiol.">
        <title>The Global Catalogue of Microorganisms (GCM) 10K type strain sequencing project: providing services to taxonomists for standard genome sequencing and annotation.</title>
        <authorList>
            <consortium name="The Broad Institute Genomics Platform"/>
            <consortium name="The Broad Institute Genome Sequencing Center for Infectious Disease"/>
            <person name="Wu L."/>
            <person name="Ma J."/>
        </authorList>
    </citation>
    <scope>NUCLEOTIDE SEQUENCE [LARGE SCALE GENOMIC DNA]</scope>
    <source>
        <strain evidence="2">CGMCC 4.7132</strain>
    </source>
</reference>
<proteinExistence type="predicted"/>
<dbReference type="EMBL" id="JBHSFP010000037">
    <property type="protein sequence ID" value="MFC4535913.1"/>
    <property type="molecule type" value="Genomic_DNA"/>
</dbReference>
<gene>
    <name evidence="1" type="ORF">ACFO60_34545</name>
</gene>
<dbReference type="InterPro" id="IPR045851">
    <property type="entry name" value="AMP-bd_C_sf"/>
</dbReference>
<evidence type="ECO:0000313" key="2">
    <source>
        <dbReference type="Proteomes" id="UP001596004"/>
    </source>
</evidence>
<organism evidence="1 2">
    <name type="scientific">Sphaerisporangium dianthi</name>
    <dbReference type="NCBI Taxonomy" id="1436120"/>
    <lineage>
        <taxon>Bacteria</taxon>
        <taxon>Bacillati</taxon>
        <taxon>Actinomycetota</taxon>
        <taxon>Actinomycetes</taxon>
        <taxon>Streptosporangiales</taxon>
        <taxon>Streptosporangiaceae</taxon>
        <taxon>Sphaerisporangium</taxon>
    </lineage>
</organism>
<dbReference type="Gene3D" id="3.30.300.30">
    <property type="match status" value="1"/>
</dbReference>
<comment type="caution">
    <text evidence="1">The sequence shown here is derived from an EMBL/GenBank/DDBJ whole genome shotgun (WGS) entry which is preliminary data.</text>
</comment>
<keyword evidence="1" id="KW-0436">Ligase</keyword>
<dbReference type="Gene3D" id="3.40.50.12780">
    <property type="entry name" value="N-terminal domain of ligase-like"/>
    <property type="match status" value="1"/>
</dbReference>
<dbReference type="InterPro" id="IPR042099">
    <property type="entry name" value="ANL_N_sf"/>
</dbReference>
<accession>A0ABV9CU57</accession>
<dbReference type="SUPFAM" id="SSF56801">
    <property type="entry name" value="Acetyl-CoA synthetase-like"/>
    <property type="match status" value="1"/>
</dbReference>
<name>A0ABV9CU57_9ACTN</name>